<evidence type="ECO:0000313" key="2">
    <source>
        <dbReference type="Proteomes" id="UP000521872"/>
    </source>
</evidence>
<protein>
    <submittedName>
        <fullName evidence="1">Uncharacterized protein</fullName>
    </submittedName>
</protein>
<reference evidence="1 2" key="1">
    <citation type="submission" date="2019-12" db="EMBL/GenBank/DDBJ databases">
        <authorList>
            <person name="Floudas D."/>
            <person name="Bentzer J."/>
            <person name="Ahren D."/>
            <person name="Johansson T."/>
            <person name="Persson P."/>
            <person name="Tunlid A."/>
        </authorList>
    </citation>
    <scope>NUCLEOTIDE SEQUENCE [LARGE SCALE GENOMIC DNA]</scope>
    <source>
        <strain evidence="1 2">CBS 102.39</strain>
    </source>
</reference>
<accession>A0A8H4QKJ5</accession>
<sequence>MHPKPGFENQDTIANQLCAATGVSLAVTSRKEALYPHHHCFGGIVVVGFANNSANVSATSVSLFVLFDWTLGIGQTITGLAPTLMVAQLAIPVTLDDSEVSVASVPYDLVAAPPLACGIAFPKDPESHLIRVASGEESIERAEDMNNQTSYDSDITELCRTGSHTSVSNPNV</sequence>
<gene>
    <name evidence="1" type="ORF">D9613_012757</name>
</gene>
<name>A0A8H4QKJ5_9AGAR</name>
<keyword evidence="2" id="KW-1185">Reference proteome</keyword>
<dbReference type="AlphaFoldDB" id="A0A8H4QKJ5"/>
<proteinExistence type="predicted"/>
<dbReference type="EMBL" id="JAACJL010000049">
    <property type="protein sequence ID" value="KAF4612526.1"/>
    <property type="molecule type" value="Genomic_DNA"/>
</dbReference>
<comment type="caution">
    <text evidence="1">The sequence shown here is derived from an EMBL/GenBank/DDBJ whole genome shotgun (WGS) entry which is preliminary data.</text>
</comment>
<dbReference type="Proteomes" id="UP000521872">
    <property type="component" value="Unassembled WGS sequence"/>
</dbReference>
<evidence type="ECO:0000313" key="1">
    <source>
        <dbReference type="EMBL" id="KAF4612526.1"/>
    </source>
</evidence>
<organism evidence="1 2">
    <name type="scientific">Agrocybe pediades</name>
    <dbReference type="NCBI Taxonomy" id="84607"/>
    <lineage>
        <taxon>Eukaryota</taxon>
        <taxon>Fungi</taxon>
        <taxon>Dikarya</taxon>
        <taxon>Basidiomycota</taxon>
        <taxon>Agaricomycotina</taxon>
        <taxon>Agaricomycetes</taxon>
        <taxon>Agaricomycetidae</taxon>
        <taxon>Agaricales</taxon>
        <taxon>Agaricineae</taxon>
        <taxon>Strophariaceae</taxon>
        <taxon>Agrocybe</taxon>
    </lineage>
</organism>